<evidence type="ECO:0000313" key="1">
    <source>
        <dbReference type="EMBL" id="CAG8504059.1"/>
    </source>
</evidence>
<dbReference type="Proteomes" id="UP000789570">
    <property type="component" value="Unassembled WGS sequence"/>
</dbReference>
<proteinExistence type="predicted"/>
<name>A0A9N8ZR62_9GLOM</name>
<evidence type="ECO:0000313" key="2">
    <source>
        <dbReference type="Proteomes" id="UP000789570"/>
    </source>
</evidence>
<protein>
    <submittedName>
        <fullName evidence="1">17594_t:CDS:1</fullName>
    </submittedName>
</protein>
<keyword evidence="2" id="KW-1185">Reference proteome</keyword>
<dbReference type="OrthoDB" id="8905873at2759"/>
<gene>
    <name evidence="1" type="ORF">FCALED_LOCUS3855</name>
</gene>
<sequence>MRDVKYGQIVIIDWGFSVYKNDEHQPFMGGLDCDADYVLKAINKQQPLRYQPQFDLISFVRTFYMKLHGNDGIAKLDFGQEGNNHKKKTHVESVIEFWQERCRNGVWKGIFAYADAYDYSQLISKLEELF</sequence>
<organism evidence="1 2">
    <name type="scientific">Funneliformis caledonium</name>
    <dbReference type="NCBI Taxonomy" id="1117310"/>
    <lineage>
        <taxon>Eukaryota</taxon>
        <taxon>Fungi</taxon>
        <taxon>Fungi incertae sedis</taxon>
        <taxon>Mucoromycota</taxon>
        <taxon>Glomeromycotina</taxon>
        <taxon>Glomeromycetes</taxon>
        <taxon>Glomerales</taxon>
        <taxon>Glomeraceae</taxon>
        <taxon>Funneliformis</taxon>
    </lineage>
</organism>
<dbReference type="EMBL" id="CAJVPQ010000705">
    <property type="protein sequence ID" value="CAG8504059.1"/>
    <property type="molecule type" value="Genomic_DNA"/>
</dbReference>
<reference evidence="1" key="1">
    <citation type="submission" date="2021-06" db="EMBL/GenBank/DDBJ databases">
        <authorList>
            <person name="Kallberg Y."/>
            <person name="Tangrot J."/>
            <person name="Rosling A."/>
        </authorList>
    </citation>
    <scope>NUCLEOTIDE SEQUENCE</scope>
    <source>
        <strain evidence="1">UK204</strain>
    </source>
</reference>
<dbReference type="AlphaFoldDB" id="A0A9N8ZR62"/>
<accession>A0A9N8ZR62</accession>
<comment type="caution">
    <text evidence="1">The sequence shown here is derived from an EMBL/GenBank/DDBJ whole genome shotgun (WGS) entry which is preliminary data.</text>
</comment>